<proteinExistence type="predicted"/>
<dbReference type="Proteomes" id="UP001159363">
    <property type="component" value="Chromosome 4"/>
</dbReference>
<reference evidence="2 3" key="1">
    <citation type="submission" date="2023-02" db="EMBL/GenBank/DDBJ databases">
        <title>LHISI_Scaffold_Assembly.</title>
        <authorList>
            <person name="Stuart O.P."/>
            <person name="Cleave R."/>
            <person name="Magrath M.J.L."/>
            <person name="Mikheyev A.S."/>
        </authorList>
    </citation>
    <scope>NUCLEOTIDE SEQUENCE [LARGE SCALE GENOMIC DNA]</scope>
    <source>
        <strain evidence="2">Daus_M_001</strain>
        <tissue evidence="2">Leg muscle</tissue>
    </source>
</reference>
<dbReference type="EMBL" id="JARBHB010000005">
    <property type="protein sequence ID" value="KAJ8882988.1"/>
    <property type="molecule type" value="Genomic_DNA"/>
</dbReference>
<evidence type="ECO:0000256" key="1">
    <source>
        <dbReference type="SAM" id="MobiDB-lite"/>
    </source>
</evidence>
<evidence type="ECO:0000313" key="2">
    <source>
        <dbReference type="EMBL" id="KAJ8882988.1"/>
    </source>
</evidence>
<protein>
    <submittedName>
        <fullName evidence="2">Uncharacterized protein</fullName>
    </submittedName>
</protein>
<name>A0ABQ9HF92_9NEOP</name>
<sequence>MNAFVVAAKAKAGFIAEDYPLPFCMAPWQYVTTPSRSLASVEVKQLYGALYTGRSACMYSCVVQLKDWPSLLAECSQSWHSAHVGQSVGSPLEWFVKVSQILCPVCVHSSNHRRQQRAAVTCAQQLLQNRHPASRILNDATPLERRLEGNTARHARHARRSDEARGVCVSVARIAPSLLDLGRGVLTEIERRNSNMWKLCDQLWRHKHLRAPGFGGTRRQVIPLLTLRVAHRQVLPQVIRRSRLAVEQESIDREGRVCEEGEKADLAVWLAAWGALVRSRHTEQTLPRRCVRSLVFIRPYLASLLSTSVLSDVRNLYTPGPSLISAAACWAVPAVHVQASRQASRQHKTERRWNAMLGERENPEKTRRQAASSSTIPIRKNPGVNQPEIEPGSPWWEASALATAASTACLLKSGVSGAAWPRVRRRAKNGKGARFFQLTATCKWAVAWAGWEFRKFAIFPPIVAPPIPDLRLRRPSTWRLKCVAECSKHTFFYETIKCASSVLTYEQDTHFRRGLLSVFKTSR</sequence>
<feature type="region of interest" description="Disordered" evidence="1">
    <location>
        <begin position="357"/>
        <end position="387"/>
    </location>
</feature>
<keyword evidence="3" id="KW-1185">Reference proteome</keyword>
<gene>
    <name evidence="2" type="ORF">PR048_014827</name>
</gene>
<organism evidence="2 3">
    <name type="scientific">Dryococelus australis</name>
    <dbReference type="NCBI Taxonomy" id="614101"/>
    <lineage>
        <taxon>Eukaryota</taxon>
        <taxon>Metazoa</taxon>
        <taxon>Ecdysozoa</taxon>
        <taxon>Arthropoda</taxon>
        <taxon>Hexapoda</taxon>
        <taxon>Insecta</taxon>
        <taxon>Pterygota</taxon>
        <taxon>Neoptera</taxon>
        <taxon>Polyneoptera</taxon>
        <taxon>Phasmatodea</taxon>
        <taxon>Verophasmatodea</taxon>
        <taxon>Anareolatae</taxon>
        <taxon>Phasmatidae</taxon>
        <taxon>Eurycanthinae</taxon>
        <taxon>Dryococelus</taxon>
    </lineage>
</organism>
<comment type="caution">
    <text evidence="2">The sequence shown here is derived from an EMBL/GenBank/DDBJ whole genome shotgun (WGS) entry which is preliminary data.</text>
</comment>
<evidence type="ECO:0000313" key="3">
    <source>
        <dbReference type="Proteomes" id="UP001159363"/>
    </source>
</evidence>
<feature type="compositionally biased region" description="Basic and acidic residues" evidence="1">
    <location>
        <begin position="358"/>
        <end position="367"/>
    </location>
</feature>
<accession>A0ABQ9HF92</accession>